<evidence type="ECO:0000256" key="5">
    <source>
        <dbReference type="ARBA" id="ARBA00022692"/>
    </source>
</evidence>
<keyword evidence="9 14" id="KW-0560">Oxidoreductase</keyword>
<keyword evidence="4 14" id="KW-0349">Heme</keyword>
<feature type="domain" description="Cytochrome b5 heme-binding" evidence="16">
    <location>
        <begin position="351"/>
        <end position="434"/>
    </location>
</feature>
<dbReference type="SUPFAM" id="SSF55856">
    <property type="entry name" value="Cytochrome b5-like heme/steroid binding domain"/>
    <property type="match status" value="1"/>
</dbReference>
<dbReference type="PANTHER" id="PTHR11351:SF31">
    <property type="entry name" value="DESATURASE 1, ISOFORM A-RELATED"/>
    <property type="match status" value="1"/>
</dbReference>
<evidence type="ECO:0000313" key="18">
    <source>
        <dbReference type="Proteomes" id="UP000193642"/>
    </source>
</evidence>
<dbReference type="GO" id="GO:0004768">
    <property type="term" value="F:stearoyl-CoA 9-desaturase activity"/>
    <property type="evidence" value="ECO:0007669"/>
    <property type="project" value="UniProtKB-UniRule"/>
</dbReference>
<dbReference type="AlphaFoldDB" id="A0A1Y2BPK4"/>
<dbReference type="InterPro" id="IPR015876">
    <property type="entry name" value="Acyl-CoA_DS"/>
</dbReference>
<dbReference type="InterPro" id="IPR001199">
    <property type="entry name" value="Cyt_B5-like_heme/steroid-bd"/>
</dbReference>
<dbReference type="InterPro" id="IPR001522">
    <property type="entry name" value="FADS-1_CS"/>
</dbReference>
<evidence type="ECO:0000256" key="8">
    <source>
        <dbReference type="ARBA" id="ARBA00022989"/>
    </source>
</evidence>
<keyword evidence="11 14" id="KW-0443">Lipid metabolism</keyword>
<feature type="transmembrane region" description="Helical" evidence="15">
    <location>
        <begin position="119"/>
        <end position="138"/>
    </location>
</feature>
<evidence type="ECO:0000256" key="1">
    <source>
        <dbReference type="ARBA" id="ARBA00004141"/>
    </source>
</evidence>
<reference evidence="17 18" key="1">
    <citation type="submission" date="2016-07" db="EMBL/GenBank/DDBJ databases">
        <title>Pervasive Adenine N6-methylation of Active Genes in Fungi.</title>
        <authorList>
            <consortium name="DOE Joint Genome Institute"/>
            <person name="Mondo S.J."/>
            <person name="Dannebaum R.O."/>
            <person name="Kuo R.C."/>
            <person name="Labutti K."/>
            <person name="Haridas S."/>
            <person name="Kuo A."/>
            <person name="Salamov A."/>
            <person name="Ahrendt S.R."/>
            <person name="Lipzen A."/>
            <person name="Sullivan W."/>
            <person name="Andreopoulos W.B."/>
            <person name="Clum A."/>
            <person name="Lindquist E."/>
            <person name="Daum C."/>
            <person name="Ramamoorthy G.K."/>
            <person name="Gryganskyi A."/>
            <person name="Culley D."/>
            <person name="Magnuson J.K."/>
            <person name="James T.Y."/>
            <person name="O'Malley M.A."/>
            <person name="Stajich J.E."/>
            <person name="Spatafora J.W."/>
            <person name="Visel A."/>
            <person name="Grigoriev I.V."/>
        </authorList>
    </citation>
    <scope>NUCLEOTIDE SEQUENCE [LARGE SCALE GENOMIC DNA]</scope>
    <source>
        <strain evidence="17 18">JEL800</strain>
    </source>
</reference>
<dbReference type="STRING" id="329046.A0A1Y2BPK4"/>
<sequence>MSPATSLVATALLGSLLYNSKTDKEAPTYTLDTDKTQSPPSNPHEEFPWPEVSLKTINWVSLTILTVTPLLALIGLAFVPLRATTFWFAVAYYFFTGMGITAGYHRYWSHRSYDATRVWQFFILAAGTGAMEGSVKWWSYGHRIHHRFTDTEKDPYNAKRGFLWSHIGWMIINEEKKAKVDVSDLTKDPWIRFQHKHYIQLAVFMAFVVPTLIAGIGWGDWLGGFFFAGVARLVFVHHSTFCINSLAHYYGENTYDDRRTPKDNVITALITLGEGYHNFHHEFPADYRNAIEVHEYDPTKWLIWIASLFGLTYNLKMFPANEILKGKVTMQEKKIAEIRKTLTYGVPLESLPSLTHEQVKERIAETGKQLMIISGIVYDVSDFMEDHPGGKGFLKVSVGRDVTASFNGGVYNHANAARNLMTTMRYAILVGETPESETAALE</sequence>
<dbReference type="Gene3D" id="3.10.120.10">
    <property type="entry name" value="Cytochrome b5-like heme/steroid binding domain"/>
    <property type="match status" value="1"/>
</dbReference>
<comment type="similarity">
    <text evidence="2 14">Belongs to the fatty acid desaturase type 1 family.</text>
</comment>
<dbReference type="PROSITE" id="PS50255">
    <property type="entry name" value="CYTOCHROME_B5_2"/>
    <property type="match status" value="1"/>
</dbReference>
<dbReference type="GO" id="GO:0005789">
    <property type="term" value="C:endoplasmic reticulum membrane"/>
    <property type="evidence" value="ECO:0007669"/>
    <property type="project" value="TreeGrafter"/>
</dbReference>
<keyword evidence="3 14" id="KW-0444">Lipid biosynthesis</keyword>
<evidence type="ECO:0000259" key="16">
    <source>
        <dbReference type="PROSITE" id="PS50255"/>
    </source>
</evidence>
<dbReference type="InterPro" id="IPR018506">
    <property type="entry name" value="Cyt_B5_heme-BS"/>
</dbReference>
<dbReference type="InterPro" id="IPR009160">
    <property type="entry name" value="Acyl-CoA_deSatase_haem/ster-bd"/>
</dbReference>
<feature type="transmembrane region" description="Helical" evidence="15">
    <location>
        <begin position="198"/>
        <end position="219"/>
    </location>
</feature>
<evidence type="ECO:0000256" key="7">
    <source>
        <dbReference type="ARBA" id="ARBA00022832"/>
    </source>
</evidence>
<evidence type="ECO:0000256" key="2">
    <source>
        <dbReference type="ARBA" id="ARBA00009295"/>
    </source>
</evidence>
<dbReference type="GO" id="GO:0006636">
    <property type="term" value="P:unsaturated fatty acid biosynthetic process"/>
    <property type="evidence" value="ECO:0007669"/>
    <property type="project" value="UniProtKB-UniRule"/>
</dbReference>
<dbReference type="PANTHER" id="PTHR11351">
    <property type="entry name" value="ACYL-COA DESATURASE"/>
    <property type="match status" value="1"/>
</dbReference>
<dbReference type="PROSITE" id="PS00191">
    <property type="entry name" value="CYTOCHROME_B5_1"/>
    <property type="match status" value="1"/>
</dbReference>
<dbReference type="PRINTS" id="PR00075">
    <property type="entry name" value="FACDDSATRASE"/>
</dbReference>
<evidence type="ECO:0000256" key="9">
    <source>
        <dbReference type="ARBA" id="ARBA00023002"/>
    </source>
</evidence>
<keyword evidence="14" id="KW-0249">Electron transport</keyword>
<dbReference type="EC" id="1.14.19.1" evidence="14"/>
<accession>A0A1Y2BPK4</accession>
<comment type="catalytic activity">
    <reaction evidence="14">
        <text>octadecanoyl-CoA + 2 Fe(II)-[cytochrome b5] + O2 + 2 H(+) = (9Z)-octadecenoyl-CoA + 2 Fe(III)-[cytochrome b5] + 2 H2O</text>
        <dbReference type="Rhea" id="RHEA:19721"/>
        <dbReference type="Rhea" id="RHEA-COMP:10438"/>
        <dbReference type="Rhea" id="RHEA-COMP:10439"/>
        <dbReference type="ChEBI" id="CHEBI:15377"/>
        <dbReference type="ChEBI" id="CHEBI:15378"/>
        <dbReference type="ChEBI" id="CHEBI:15379"/>
        <dbReference type="ChEBI" id="CHEBI:29033"/>
        <dbReference type="ChEBI" id="CHEBI:29034"/>
        <dbReference type="ChEBI" id="CHEBI:57387"/>
        <dbReference type="ChEBI" id="CHEBI:57394"/>
        <dbReference type="EC" id="1.14.19.1"/>
    </reaction>
</comment>
<dbReference type="CDD" id="cd03505">
    <property type="entry name" value="Delta9-FADS-like"/>
    <property type="match status" value="1"/>
</dbReference>
<organism evidence="17 18">
    <name type="scientific">Rhizoclosmatium globosum</name>
    <dbReference type="NCBI Taxonomy" id="329046"/>
    <lineage>
        <taxon>Eukaryota</taxon>
        <taxon>Fungi</taxon>
        <taxon>Fungi incertae sedis</taxon>
        <taxon>Chytridiomycota</taxon>
        <taxon>Chytridiomycota incertae sedis</taxon>
        <taxon>Chytridiomycetes</taxon>
        <taxon>Chytridiales</taxon>
        <taxon>Chytriomycetaceae</taxon>
        <taxon>Rhizoclosmatium</taxon>
    </lineage>
</organism>
<keyword evidence="14" id="KW-0813">Transport</keyword>
<evidence type="ECO:0000256" key="12">
    <source>
        <dbReference type="ARBA" id="ARBA00023136"/>
    </source>
</evidence>
<dbReference type="EMBL" id="MCGO01000054">
    <property type="protein sequence ID" value="ORY36681.1"/>
    <property type="molecule type" value="Genomic_DNA"/>
</dbReference>
<keyword evidence="13 14" id="KW-0275">Fatty acid biosynthesis</keyword>
<feature type="transmembrane region" description="Helical" evidence="15">
    <location>
        <begin position="57"/>
        <end position="79"/>
    </location>
</feature>
<keyword evidence="8 15" id="KW-1133">Transmembrane helix</keyword>
<gene>
    <name evidence="17" type="ORF">BCR33DRAFT_683404</name>
</gene>
<evidence type="ECO:0000313" key="17">
    <source>
        <dbReference type="EMBL" id="ORY36681.1"/>
    </source>
</evidence>
<dbReference type="PIRSF" id="PIRSF000345">
    <property type="entry name" value="OLE1"/>
    <property type="match status" value="1"/>
</dbReference>
<evidence type="ECO:0000256" key="11">
    <source>
        <dbReference type="ARBA" id="ARBA00023098"/>
    </source>
</evidence>
<evidence type="ECO:0000256" key="6">
    <source>
        <dbReference type="ARBA" id="ARBA00022723"/>
    </source>
</evidence>
<dbReference type="OrthoDB" id="10260134at2759"/>
<evidence type="ECO:0000256" key="3">
    <source>
        <dbReference type="ARBA" id="ARBA00022516"/>
    </source>
</evidence>
<dbReference type="GO" id="GO:0020037">
    <property type="term" value="F:heme binding"/>
    <property type="evidence" value="ECO:0007669"/>
    <property type="project" value="InterPro"/>
</dbReference>
<evidence type="ECO:0000256" key="13">
    <source>
        <dbReference type="ARBA" id="ARBA00023160"/>
    </source>
</evidence>
<evidence type="ECO:0000256" key="4">
    <source>
        <dbReference type="ARBA" id="ARBA00022617"/>
    </source>
</evidence>
<dbReference type="Proteomes" id="UP000193642">
    <property type="component" value="Unassembled WGS sequence"/>
</dbReference>
<dbReference type="Pfam" id="PF00487">
    <property type="entry name" value="FA_desaturase"/>
    <property type="match status" value="1"/>
</dbReference>
<evidence type="ECO:0000256" key="15">
    <source>
        <dbReference type="SAM" id="Phobius"/>
    </source>
</evidence>
<protein>
    <recommendedName>
        <fullName evidence="14">Acyl-CoA desaturase</fullName>
        <ecNumber evidence="14">1.14.19.1</ecNumber>
    </recommendedName>
</protein>
<comment type="function">
    <text evidence="14">Stearoyl-CoA desaturase that utilizes O(2) and electrons from reduced cytochrome b5 to introduce the first double bond into saturated fatty acyl-CoA substrates.</text>
</comment>
<dbReference type="Pfam" id="PF00173">
    <property type="entry name" value="Cyt-b5"/>
    <property type="match status" value="1"/>
</dbReference>
<dbReference type="InterPro" id="IPR036400">
    <property type="entry name" value="Cyt_B5-like_heme/steroid_sf"/>
</dbReference>
<comment type="caution">
    <text evidence="17">The sequence shown here is derived from an EMBL/GenBank/DDBJ whole genome shotgun (WGS) entry which is preliminary data.</text>
</comment>
<evidence type="ECO:0000256" key="10">
    <source>
        <dbReference type="ARBA" id="ARBA00023004"/>
    </source>
</evidence>
<evidence type="ECO:0000256" key="14">
    <source>
        <dbReference type="PIRNR" id="PIRNR000345"/>
    </source>
</evidence>
<name>A0A1Y2BPK4_9FUNG</name>
<comment type="cofactor">
    <cofactor evidence="14">
        <name>Fe(2+)</name>
        <dbReference type="ChEBI" id="CHEBI:29033"/>
    </cofactor>
    <text evidence="14">Expected to bind 2 Fe(2+) ions per subunit.</text>
</comment>
<comment type="subcellular location">
    <subcellularLocation>
        <location evidence="1">Membrane</location>
        <topology evidence="1">Multi-pass membrane protein</topology>
    </subcellularLocation>
</comment>
<keyword evidence="6 14" id="KW-0479">Metal-binding</keyword>
<keyword evidence="7 14" id="KW-0276">Fatty acid metabolism</keyword>
<dbReference type="PROSITE" id="PS00476">
    <property type="entry name" value="FATTY_ACID_DESATUR_1"/>
    <property type="match status" value="1"/>
</dbReference>
<proteinExistence type="inferred from homology"/>
<keyword evidence="5 15" id="KW-0812">Transmembrane</keyword>
<dbReference type="InterPro" id="IPR005804">
    <property type="entry name" value="FA_desaturase_dom"/>
</dbReference>
<dbReference type="SMART" id="SM01117">
    <property type="entry name" value="Cyt-b5"/>
    <property type="match status" value="1"/>
</dbReference>
<keyword evidence="18" id="KW-1185">Reference proteome</keyword>
<keyword evidence="12 15" id="KW-0472">Membrane</keyword>
<keyword evidence="10 14" id="KW-0408">Iron</keyword>
<feature type="transmembrane region" description="Helical" evidence="15">
    <location>
        <begin position="86"/>
        <end position="107"/>
    </location>
</feature>
<dbReference type="GO" id="GO:0005506">
    <property type="term" value="F:iron ion binding"/>
    <property type="evidence" value="ECO:0007669"/>
    <property type="project" value="TreeGrafter"/>
</dbReference>